<evidence type="ECO:0000256" key="5">
    <source>
        <dbReference type="ARBA" id="ARBA00038359"/>
    </source>
</evidence>
<feature type="transmembrane region" description="Helical" evidence="7">
    <location>
        <begin position="198"/>
        <end position="223"/>
    </location>
</feature>
<keyword evidence="3 7" id="KW-1133">Transmembrane helix</keyword>
<dbReference type="EMBL" id="NHYE01004929">
    <property type="protein sequence ID" value="PPQ80752.1"/>
    <property type="molecule type" value="Genomic_DNA"/>
</dbReference>
<feature type="transmembrane region" description="Helical" evidence="7">
    <location>
        <begin position="166"/>
        <end position="186"/>
    </location>
</feature>
<evidence type="ECO:0000256" key="7">
    <source>
        <dbReference type="SAM" id="Phobius"/>
    </source>
</evidence>
<dbReference type="Proteomes" id="UP000284706">
    <property type="component" value="Unassembled WGS sequence"/>
</dbReference>
<comment type="caution">
    <text evidence="9">The sequence shown here is derived from an EMBL/GenBank/DDBJ whole genome shotgun (WGS) entry which is preliminary data.</text>
</comment>
<dbReference type="STRING" id="231916.A0A409WQI3"/>
<dbReference type="GO" id="GO:0016020">
    <property type="term" value="C:membrane"/>
    <property type="evidence" value="ECO:0007669"/>
    <property type="project" value="UniProtKB-SubCell"/>
</dbReference>
<evidence type="ECO:0000259" key="8">
    <source>
        <dbReference type="Pfam" id="PF20684"/>
    </source>
</evidence>
<keyword evidence="4 7" id="KW-0472">Membrane</keyword>
<keyword evidence="2 7" id="KW-0812">Transmembrane</keyword>
<feature type="transmembrane region" description="Helical" evidence="7">
    <location>
        <begin position="243"/>
        <end position="263"/>
    </location>
</feature>
<evidence type="ECO:0000256" key="6">
    <source>
        <dbReference type="SAM" id="MobiDB-lite"/>
    </source>
</evidence>
<evidence type="ECO:0000313" key="9">
    <source>
        <dbReference type="EMBL" id="PPQ80752.1"/>
    </source>
</evidence>
<organism evidence="9 10">
    <name type="scientific">Gymnopilus dilepis</name>
    <dbReference type="NCBI Taxonomy" id="231916"/>
    <lineage>
        <taxon>Eukaryota</taxon>
        <taxon>Fungi</taxon>
        <taxon>Dikarya</taxon>
        <taxon>Basidiomycota</taxon>
        <taxon>Agaricomycotina</taxon>
        <taxon>Agaricomycetes</taxon>
        <taxon>Agaricomycetidae</taxon>
        <taxon>Agaricales</taxon>
        <taxon>Agaricineae</taxon>
        <taxon>Hymenogastraceae</taxon>
        <taxon>Gymnopilus</taxon>
    </lineage>
</organism>
<evidence type="ECO:0000256" key="3">
    <source>
        <dbReference type="ARBA" id="ARBA00022989"/>
    </source>
</evidence>
<dbReference type="PANTHER" id="PTHR33048">
    <property type="entry name" value="PTH11-LIKE INTEGRAL MEMBRANE PROTEIN (AFU_ORTHOLOGUE AFUA_5G11245)"/>
    <property type="match status" value="1"/>
</dbReference>
<feature type="transmembrane region" description="Helical" evidence="7">
    <location>
        <begin position="13"/>
        <end position="32"/>
    </location>
</feature>
<dbReference type="PANTHER" id="PTHR33048:SF47">
    <property type="entry name" value="INTEGRAL MEMBRANE PROTEIN-RELATED"/>
    <property type="match status" value="1"/>
</dbReference>
<dbReference type="InParanoid" id="A0A409WQI3"/>
<accession>A0A409WQI3</accession>
<protein>
    <recommendedName>
        <fullName evidence="8">Rhodopsin domain-containing protein</fullName>
    </recommendedName>
</protein>
<sequence length="362" mass="41036">MTLPHQNQLAWKISITLLHFLSLGSTVIRIGHRWRTRRAWWDDYIVVIPWCLDIIYIVTMWAKYKNHDISWDIPDPPGFIYSAWFDSFLYFSEIWFSRISMTLSVARIFLPGHSYRKWAFVFVVILFLLYLASLLIATFACRGTPWWDLDFNNCVSTPSGADVGTIVGVVVDFAADIVLVIAPLVMFWKIDFPRAQRILVLILFSSSVVTIIASMLYCTIWYAASRIGPDSRLLFEMMAQLQATLSLLVCNSLVVAMLFYRKLRGSEDIIRQRIRRWRVGEEEKATTTDGLRNPEDSDQSITTAPSYTVIPVSSTSGSSNLGSGSSQQPSFLTTGLTSDIHTSSFSESYQSQSLDPQTSSQA</sequence>
<comment type="subcellular location">
    <subcellularLocation>
        <location evidence="1">Membrane</location>
        <topology evidence="1">Multi-pass membrane protein</topology>
    </subcellularLocation>
</comment>
<feature type="region of interest" description="Disordered" evidence="6">
    <location>
        <begin position="283"/>
        <end position="335"/>
    </location>
</feature>
<dbReference type="OrthoDB" id="3229610at2759"/>
<evidence type="ECO:0000313" key="10">
    <source>
        <dbReference type="Proteomes" id="UP000284706"/>
    </source>
</evidence>
<evidence type="ECO:0000256" key="4">
    <source>
        <dbReference type="ARBA" id="ARBA00023136"/>
    </source>
</evidence>
<evidence type="ECO:0000256" key="1">
    <source>
        <dbReference type="ARBA" id="ARBA00004141"/>
    </source>
</evidence>
<feature type="domain" description="Rhodopsin" evidence="8">
    <location>
        <begin position="29"/>
        <end position="226"/>
    </location>
</feature>
<proteinExistence type="inferred from homology"/>
<dbReference type="Pfam" id="PF20684">
    <property type="entry name" value="Fung_rhodopsin"/>
    <property type="match status" value="1"/>
</dbReference>
<keyword evidence="10" id="KW-1185">Reference proteome</keyword>
<reference evidence="9 10" key="1">
    <citation type="journal article" date="2018" name="Evol. Lett.">
        <title>Horizontal gene cluster transfer increased hallucinogenic mushroom diversity.</title>
        <authorList>
            <person name="Reynolds H.T."/>
            <person name="Vijayakumar V."/>
            <person name="Gluck-Thaler E."/>
            <person name="Korotkin H.B."/>
            <person name="Matheny P.B."/>
            <person name="Slot J.C."/>
        </authorList>
    </citation>
    <scope>NUCLEOTIDE SEQUENCE [LARGE SCALE GENOMIC DNA]</scope>
    <source>
        <strain evidence="9 10">SRW20</strain>
    </source>
</reference>
<feature type="transmembrane region" description="Helical" evidence="7">
    <location>
        <begin position="118"/>
        <end position="140"/>
    </location>
</feature>
<evidence type="ECO:0000256" key="2">
    <source>
        <dbReference type="ARBA" id="ARBA00022692"/>
    </source>
</evidence>
<dbReference type="InterPro" id="IPR049326">
    <property type="entry name" value="Rhodopsin_dom_fungi"/>
</dbReference>
<feature type="compositionally biased region" description="Low complexity" evidence="6">
    <location>
        <begin position="313"/>
        <end position="326"/>
    </location>
</feature>
<gene>
    <name evidence="9" type="ORF">CVT26_006963</name>
</gene>
<feature type="transmembrane region" description="Helical" evidence="7">
    <location>
        <begin position="44"/>
        <end position="64"/>
    </location>
</feature>
<dbReference type="InterPro" id="IPR052337">
    <property type="entry name" value="SAT4-like"/>
</dbReference>
<comment type="similarity">
    <text evidence="5">Belongs to the SAT4 family.</text>
</comment>
<name>A0A409WQI3_9AGAR</name>
<dbReference type="AlphaFoldDB" id="A0A409WQI3"/>